<keyword evidence="1" id="KW-0472">Membrane</keyword>
<gene>
    <name evidence="3" type="ORF">H0264_20055</name>
</gene>
<sequence length="177" mass="18754">MSRVGTIVRSPITWVVTGVLVVALAVGTVYFAPWKLFTSTTVVEAVPTAAAPAVSGAAVEPRTLYTGTLISHEHDTSGTVAVLQLADGRRVLRLENLDTSDGPDLHVWLSDAAVLEGRDGWGVFDDGDHTDLGKLKGNKGSQNYDIPAEVDLAKLGSVTVWCVRFHVSFGAAELRAA</sequence>
<evidence type="ECO:0000313" key="3">
    <source>
        <dbReference type="EMBL" id="QLY27752.1"/>
    </source>
</evidence>
<accession>A0A7D6V5A1</accession>
<evidence type="ECO:0000256" key="1">
    <source>
        <dbReference type="SAM" id="Phobius"/>
    </source>
</evidence>
<dbReference type="Pfam" id="PF10517">
    <property type="entry name" value="DM13"/>
    <property type="match status" value="1"/>
</dbReference>
<dbReference type="PROSITE" id="PS51549">
    <property type="entry name" value="DM13"/>
    <property type="match status" value="1"/>
</dbReference>
<name>A0A7D6V5A1_9NOCA</name>
<keyword evidence="1" id="KW-1133">Transmembrane helix</keyword>
<organism evidence="3 4">
    <name type="scientific">Nocardia huaxiensis</name>
    <dbReference type="NCBI Taxonomy" id="2755382"/>
    <lineage>
        <taxon>Bacteria</taxon>
        <taxon>Bacillati</taxon>
        <taxon>Actinomycetota</taxon>
        <taxon>Actinomycetes</taxon>
        <taxon>Mycobacteriales</taxon>
        <taxon>Nocardiaceae</taxon>
        <taxon>Nocardia</taxon>
    </lineage>
</organism>
<dbReference type="AlphaFoldDB" id="A0A7D6V5A1"/>
<reference evidence="3 4" key="1">
    <citation type="submission" date="2020-07" db="EMBL/GenBank/DDBJ databases">
        <authorList>
            <person name="Zhuang K."/>
            <person name="Ran Y."/>
        </authorList>
    </citation>
    <scope>NUCLEOTIDE SEQUENCE [LARGE SCALE GENOMIC DNA]</scope>
    <source>
        <strain evidence="3 4">WCH-YHL-001</strain>
    </source>
</reference>
<protein>
    <submittedName>
        <fullName evidence="3">DM13 domain-containing protein</fullName>
    </submittedName>
</protein>
<dbReference type="KEGG" id="nhu:H0264_20055"/>
<evidence type="ECO:0000259" key="2">
    <source>
        <dbReference type="PROSITE" id="PS51549"/>
    </source>
</evidence>
<dbReference type="InterPro" id="IPR019545">
    <property type="entry name" value="DM13_domain"/>
</dbReference>
<proteinExistence type="predicted"/>
<keyword evidence="1" id="KW-0812">Transmembrane</keyword>
<feature type="domain" description="DM13" evidence="2">
    <location>
        <begin position="67"/>
        <end position="175"/>
    </location>
</feature>
<dbReference type="RefSeq" id="WP_181578960.1">
    <property type="nucleotide sequence ID" value="NZ_CP059399.1"/>
</dbReference>
<keyword evidence="4" id="KW-1185">Reference proteome</keyword>
<dbReference type="EMBL" id="CP059399">
    <property type="protein sequence ID" value="QLY27752.1"/>
    <property type="molecule type" value="Genomic_DNA"/>
</dbReference>
<feature type="transmembrane region" description="Helical" evidence="1">
    <location>
        <begin position="12"/>
        <end position="32"/>
    </location>
</feature>
<dbReference type="Proteomes" id="UP000515512">
    <property type="component" value="Chromosome"/>
</dbReference>
<evidence type="ECO:0000313" key="4">
    <source>
        <dbReference type="Proteomes" id="UP000515512"/>
    </source>
</evidence>